<organism evidence="2 3">
    <name type="scientific">Melanomma pulvis-pyrius CBS 109.77</name>
    <dbReference type="NCBI Taxonomy" id="1314802"/>
    <lineage>
        <taxon>Eukaryota</taxon>
        <taxon>Fungi</taxon>
        <taxon>Dikarya</taxon>
        <taxon>Ascomycota</taxon>
        <taxon>Pezizomycotina</taxon>
        <taxon>Dothideomycetes</taxon>
        <taxon>Pleosporomycetidae</taxon>
        <taxon>Pleosporales</taxon>
        <taxon>Melanommataceae</taxon>
        <taxon>Melanomma</taxon>
    </lineage>
</organism>
<dbReference type="EMBL" id="MU001801">
    <property type="protein sequence ID" value="KAF2797677.1"/>
    <property type="molecule type" value="Genomic_DNA"/>
</dbReference>
<dbReference type="Proteomes" id="UP000799757">
    <property type="component" value="Unassembled WGS sequence"/>
</dbReference>
<dbReference type="OrthoDB" id="5282002at2759"/>
<protein>
    <submittedName>
        <fullName evidence="2">Uncharacterized protein</fullName>
    </submittedName>
</protein>
<gene>
    <name evidence="2" type="ORF">K505DRAFT_322425</name>
</gene>
<feature type="region of interest" description="Disordered" evidence="1">
    <location>
        <begin position="69"/>
        <end position="93"/>
    </location>
</feature>
<name>A0A6A6XQ70_9PLEO</name>
<reference evidence="2" key="1">
    <citation type="journal article" date="2020" name="Stud. Mycol.">
        <title>101 Dothideomycetes genomes: a test case for predicting lifestyles and emergence of pathogens.</title>
        <authorList>
            <person name="Haridas S."/>
            <person name="Albert R."/>
            <person name="Binder M."/>
            <person name="Bloem J."/>
            <person name="Labutti K."/>
            <person name="Salamov A."/>
            <person name="Andreopoulos B."/>
            <person name="Baker S."/>
            <person name="Barry K."/>
            <person name="Bills G."/>
            <person name="Bluhm B."/>
            <person name="Cannon C."/>
            <person name="Castanera R."/>
            <person name="Culley D."/>
            <person name="Daum C."/>
            <person name="Ezra D."/>
            <person name="Gonzalez J."/>
            <person name="Henrissat B."/>
            <person name="Kuo A."/>
            <person name="Liang C."/>
            <person name="Lipzen A."/>
            <person name="Lutzoni F."/>
            <person name="Magnuson J."/>
            <person name="Mondo S."/>
            <person name="Nolan M."/>
            <person name="Ohm R."/>
            <person name="Pangilinan J."/>
            <person name="Park H.-J."/>
            <person name="Ramirez L."/>
            <person name="Alfaro M."/>
            <person name="Sun H."/>
            <person name="Tritt A."/>
            <person name="Yoshinaga Y."/>
            <person name="Zwiers L.-H."/>
            <person name="Turgeon B."/>
            <person name="Goodwin S."/>
            <person name="Spatafora J."/>
            <person name="Crous P."/>
            <person name="Grigoriev I."/>
        </authorList>
    </citation>
    <scope>NUCLEOTIDE SEQUENCE</scope>
    <source>
        <strain evidence="2">CBS 109.77</strain>
    </source>
</reference>
<proteinExistence type="predicted"/>
<evidence type="ECO:0000256" key="1">
    <source>
        <dbReference type="SAM" id="MobiDB-lite"/>
    </source>
</evidence>
<sequence length="156" mass="16920">MPNLPLPPGAMSRIPQISEANRALIQAFESHAAFASQSAQRSGKVYFMWDFANRTEAMFQSILQNYPPPDTPATRGTIPNVPPASMTQTERDELKEDSVGRCMMLHSMIKDTSGKTAIMFGEAPGRGIDLGDDLKRAADAVKDVIYQSGTSASEAV</sequence>
<keyword evidence="3" id="KW-1185">Reference proteome</keyword>
<accession>A0A6A6XQ70</accession>
<dbReference type="AlphaFoldDB" id="A0A6A6XQ70"/>
<evidence type="ECO:0000313" key="3">
    <source>
        <dbReference type="Proteomes" id="UP000799757"/>
    </source>
</evidence>
<evidence type="ECO:0000313" key="2">
    <source>
        <dbReference type="EMBL" id="KAF2797677.1"/>
    </source>
</evidence>